<organism evidence="5">
    <name type="scientific">Candidatus Moduliflexus flocculans</name>
    <dbReference type="NCBI Taxonomy" id="1499966"/>
    <lineage>
        <taxon>Bacteria</taxon>
        <taxon>Candidatus Moduliflexota</taxon>
        <taxon>Candidatus Moduliflexia</taxon>
        <taxon>Candidatus Moduliflexales</taxon>
        <taxon>Candidatus Moduliflexaceae</taxon>
    </lineage>
</organism>
<dbReference type="GO" id="GO:0003700">
    <property type="term" value="F:DNA-binding transcription factor activity"/>
    <property type="evidence" value="ECO:0007669"/>
    <property type="project" value="TreeGrafter"/>
</dbReference>
<keyword evidence="2" id="KW-0238">DNA-binding</keyword>
<dbReference type="PANTHER" id="PTHR30146">
    <property type="entry name" value="LACI-RELATED TRANSCRIPTIONAL REPRESSOR"/>
    <property type="match status" value="1"/>
</dbReference>
<dbReference type="HOGENOM" id="CLU_037628_14_8_0"/>
<keyword evidence="6" id="KW-1185">Reference proteome</keyword>
<evidence type="ECO:0000313" key="5">
    <source>
        <dbReference type="EMBL" id="GAK53434.1"/>
    </source>
</evidence>
<feature type="domain" description="HTH lacI-type" evidence="4">
    <location>
        <begin position="1"/>
        <end position="55"/>
    </location>
</feature>
<evidence type="ECO:0000313" key="6">
    <source>
        <dbReference type="Proteomes" id="UP000030700"/>
    </source>
</evidence>
<name>A0A0S6W5B0_9BACT</name>
<dbReference type="PANTHER" id="PTHR30146:SF109">
    <property type="entry name" value="HTH-TYPE TRANSCRIPTIONAL REGULATOR GALS"/>
    <property type="match status" value="1"/>
</dbReference>
<evidence type="ECO:0000256" key="3">
    <source>
        <dbReference type="ARBA" id="ARBA00023163"/>
    </source>
</evidence>
<dbReference type="CDD" id="cd01392">
    <property type="entry name" value="HTH_LacI"/>
    <property type="match status" value="1"/>
</dbReference>
<dbReference type="Pfam" id="PF00356">
    <property type="entry name" value="LacI"/>
    <property type="match status" value="1"/>
</dbReference>
<keyword evidence="3" id="KW-0804">Transcription</keyword>
<dbReference type="EMBL" id="DF820459">
    <property type="protein sequence ID" value="GAK53434.1"/>
    <property type="molecule type" value="Genomic_DNA"/>
</dbReference>
<dbReference type="InterPro" id="IPR000843">
    <property type="entry name" value="HTH_LacI"/>
</dbReference>
<accession>A0A0S6W5B0</accession>
<dbReference type="SMART" id="SM00354">
    <property type="entry name" value="HTH_LACI"/>
    <property type="match status" value="1"/>
</dbReference>
<dbReference type="STRING" id="1499966.U14_04699"/>
<gene>
    <name evidence="5" type="ORF">U14_04699</name>
</gene>
<evidence type="ECO:0000256" key="2">
    <source>
        <dbReference type="ARBA" id="ARBA00023125"/>
    </source>
</evidence>
<evidence type="ECO:0000259" key="4">
    <source>
        <dbReference type="PROSITE" id="PS50932"/>
    </source>
</evidence>
<dbReference type="GO" id="GO:0000976">
    <property type="term" value="F:transcription cis-regulatory region binding"/>
    <property type="evidence" value="ECO:0007669"/>
    <property type="project" value="TreeGrafter"/>
</dbReference>
<proteinExistence type="predicted"/>
<evidence type="ECO:0000256" key="1">
    <source>
        <dbReference type="ARBA" id="ARBA00023015"/>
    </source>
</evidence>
<reference evidence="5" key="1">
    <citation type="journal article" date="2015" name="PeerJ">
        <title>First genomic representation of candidate bacterial phylum KSB3 points to enhanced environmental sensing as a trigger of wastewater bulking.</title>
        <authorList>
            <person name="Sekiguchi Y."/>
            <person name="Ohashi A."/>
            <person name="Parks D.H."/>
            <person name="Yamauchi T."/>
            <person name="Tyson G.W."/>
            <person name="Hugenholtz P."/>
        </authorList>
    </citation>
    <scope>NUCLEOTIDE SEQUENCE [LARGE SCALE GENOMIC DNA]</scope>
</reference>
<dbReference type="Proteomes" id="UP000030700">
    <property type="component" value="Unassembled WGS sequence"/>
</dbReference>
<dbReference type="AlphaFoldDB" id="A0A0S6W5B0"/>
<protein>
    <submittedName>
        <fullName evidence="5">Transcriptional regulator</fullName>
    </submittedName>
</protein>
<keyword evidence="1" id="KW-0805">Transcription regulation</keyword>
<dbReference type="PROSITE" id="PS50932">
    <property type="entry name" value="HTH_LACI_2"/>
    <property type="match status" value="1"/>
</dbReference>
<dbReference type="SUPFAM" id="SSF47413">
    <property type="entry name" value="lambda repressor-like DNA-binding domains"/>
    <property type="match status" value="1"/>
</dbReference>
<dbReference type="InterPro" id="IPR010982">
    <property type="entry name" value="Lambda_DNA-bd_dom_sf"/>
</dbReference>
<sequence>MTAAEIAKIAGVSRSTVTGVMNDYSFISEETKKKVRAIIEEYGYVPNSAARHLVGKKPKIIGLFIYLLGGQCT</sequence>
<dbReference type="Gene3D" id="1.10.260.40">
    <property type="entry name" value="lambda repressor-like DNA-binding domains"/>
    <property type="match status" value="1"/>
</dbReference>